<dbReference type="AlphaFoldDB" id="A0A6A5RXM8"/>
<gene>
    <name evidence="1" type="ORF">M421DRAFT_190831</name>
</gene>
<keyword evidence="2" id="KW-1185">Reference proteome</keyword>
<protein>
    <submittedName>
        <fullName evidence="1">Uncharacterized protein</fullName>
    </submittedName>
</protein>
<dbReference type="GeneID" id="54345635"/>
<evidence type="ECO:0000313" key="2">
    <source>
        <dbReference type="Proteomes" id="UP000800082"/>
    </source>
</evidence>
<sequence>MSPSHTLHICDPSLMCIDDRTRNSLTSQTAIQTGATQVDFHRCIPVECLIEGPSFFSRVFRSLHRCPINLQLTAGTPACFITKRASADSRCKRHDAADRGQRPSHARHITHARQFVAVLVIIWSIWTMDLGHGGCHLSKVLSRSLPMTTIRLPLRLARLQKSRAA</sequence>
<organism evidence="1 2">
    <name type="scientific">Didymella exigua CBS 183.55</name>
    <dbReference type="NCBI Taxonomy" id="1150837"/>
    <lineage>
        <taxon>Eukaryota</taxon>
        <taxon>Fungi</taxon>
        <taxon>Dikarya</taxon>
        <taxon>Ascomycota</taxon>
        <taxon>Pezizomycotina</taxon>
        <taxon>Dothideomycetes</taxon>
        <taxon>Pleosporomycetidae</taxon>
        <taxon>Pleosporales</taxon>
        <taxon>Pleosporineae</taxon>
        <taxon>Didymellaceae</taxon>
        <taxon>Didymella</taxon>
    </lineage>
</organism>
<name>A0A6A5RXM8_9PLEO</name>
<reference evidence="1" key="1">
    <citation type="journal article" date="2020" name="Stud. Mycol.">
        <title>101 Dothideomycetes genomes: a test case for predicting lifestyles and emergence of pathogens.</title>
        <authorList>
            <person name="Haridas S."/>
            <person name="Albert R."/>
            <person name="Binder M."/>
            <person name="Bloem J."/>
            <person name="Labutti K."/>
            <person name="Salamov A."/>
            <person name="Andreopoulos B."/>
            <person name="Baker S."/>
            <person name="Barry K."/>
            <person name="Bills G."/>
            <person name="Bluhm B."/>
            <person name="Cannon C."/>
            <person name="Castanera R."/>
            <person name="Culley D."/>
            <person name="Daum C."/>
            <person name="Ezra D."/>
            <person name="Gonzalez J."/>
            <person name="Henrissat B."/>
            <person name="Kuo A."/>
            <person name="Liang C."/>
            <person name="Lipzen A."/>
            <person name="Lutzoni F."/>
            <person name="Magnuson J."/>
            <person name="Mondo S."/>
            <person name="Nolan M."/>
            <person name="Ohm R."/>
            <person name="Pangilinan J."/>
            <person name="Park H.-J."/>
            <person name="Ramirez L."/>
            <person name="Alfaro M."/>
            <person name="Sun H."/>
            <person name="Tritt A."/>
            <person name="Yoshinaga Y."/>
            <person name="Zwiers L.-H."/>
            <person name="Turgeon B."/>
            <person name="Goodwin S."/>
            <person name="Spatafora J."/>
            <person name="Crous P."/>
            <person name="Grigoriev I."/>
        </authorList>
    </citation>
    <scope>NUCLEOTIDE SEQUENCE</scope>
    <source>
        <strain evidence="1">CBS 183.55</strain>
    </source>
</reference>
<dbReference type="RefSeq" id="XP_033453399.1">
    <property type="nucleotide sequence ID" value="XM_033587988.1"/>
</dbReference>
<accession>A0A6A5RXM8</accession>
<dbReference type="EMBL" id="ML978957">
    <property type="protein sequence ID" value="KAF1933151.1"/>
    <property type="molecule type" value="Genomic_DNA"/>
</dbReference>
<evidence type="ECO:0000313" key="1">
    <source>
        <dbReference type="EMBL" id="KAF1933151.1"/>
    </source>
</evidence>
<proteinExistence type="predicted"/>
<dbReference type="Proteomes" id="UP000800082">
    <property type="component" value="Unassembled WGS sequence"/>
</dbReference>